<reference evidence="1" key="1">
    <citation type="submission" date="2018-06" db="EMBL/GenBank/DDBJ databases">
        <authorList>
            <person name="Zhirakovskaya E."/>
        </authorList>
    </citation>
    <scope>NUCLEOTIDE SEQUENCE</scope>
</reference>
<name>A0A3B0ZQI3_9ZZZZ</name>
<organism evidence="1">
    <name type="scientific">hydrothermal vent metagenome</name>
    <dbReference type="NCBI Taxonomy" id="652676"/>
    <lineage>
        <taxon>unclassified sequences</taxon>
        <taxon>metagenomes</taxon>
        <taxon>ecological metagenomes</taxon>
    </lineage>
</organism>
<protein>
    <recommendedName>
        <fullName evidence="2">SPOR domain-containing protein</fullName>
    </recommendedName>
</protein>
<proteinExistence type="predicted"/>
<evidence type="ECO:0008006" key="2">
    <source>
        <dbReference type="Google" id="ProtNLM"/>
    </source>
</evidence>
<dbReference type="EMBL" id="UOFQ01000144">
    <property type="protein sequence ID" value="VAW89607.1"/>
    <property type="molecule type" value="Genomic_DNA"/>
</dbReference>
<evidence type="ECO:0000313" key="1">
    <source>
        <dbReference type="EMBL" id="VAW89607.1"/>
    </source>
</evidence>
<sequence length="281" mass="30853">MRAFVLMVLVLNVLFFVWHYISSLAPQEAEEVALVPSAAGSVAPSLVLISDVSSIALNVKEAKENQSAAVTVAQPLVAVAEVKPEPRPEPIKTAVARPSAQTVQPELAVEIDKVDVAASPSPVSLCYKAGPFKQRAEPQELVAMVEQHGFDAAITARKVEHLLGEWIYLTEYETIKPARADVMALKAQGIKDVAIARLDNGELIISLGIFGQEASLKRRLQELRRLGYVNYQTRRHYREVEAFWLVLSGFEGDQQRILTDELGVVLSDRFPVAQLATVGCR</sequence>
<gene>
    <name evidence="1" type="ORF">MNBD_GAMMA17-698</name>
</gene>
<dbReference type="AlphaFoldDB" id="A0A3B0ZQI3"/>
<accession>A0A3B0ZQI3</accession>